<protein>
    <submittedName>
        <fullName evidence="5">Aldehyde dehydrogenase family protein</fullName>
    </submittedName>
</protein>
<keyword evidence="1 3" id="KW-0560">Oxidoreductase</keyword>
<dbReference type="PANTHER" id="PTHR11699">
    <property type="entry name" value="ALDEHYDE DEHYDROGENASE-RELATED"/>
    <property type="match status" value="1"/>
</dbReference>
<dbReference type="Gene3D" id="3.40.309.10">
    <property type="entry name" value="Aldehyde Dehydrogenase, Chain A, domain 2"/>
    <property type="match status" value="1"/>
</dbReference>
<reference evidence="5 6" key="1">
    <citation type="submission" date="2021-10" db="EMBL/GenBank/DDBJ databases">
        <title>Streptomyces gossypii sp. nov., isolated from soil collected from cotton field.</title>
        <authorList>
            <person name="Ge X."/>
            <person name="Chen X."/>
            <person name="Liu W."/>
        </authorList>
    </citation>
    <scope>NUCLEOTIDE SEQUENCE [LARGE SCALE GENOMIC DNA]</scope>
    <source>
        <strain evidence="5 6">N2-109</strain>
    </source>
</reference>
<dbReference type="PROSITE" id="PS00687">
    <property type="entry name" value="ALDEHYDE_DEHYDR_GLU"/>
    <property type="match status" value="1"/>
</dbReference>
<evidence type="ECO:0000313" key="6">
    <source>
        <dbReference type="Proteomes" id="UP001156389"/>
    </source>
</evidence>
<dbReference type="InterPro" id="IPR016163">
    <property type="entry name" value="Ald_DH_C"/>
</dbReference>
<dbReference type="InterPro" id="IPR016162">
    <property type="entry name" value="Ald_DH_N"/>
</dbReference>
<organism evidence="5 6">
    <name type="scientific">Streptomyces gossypii</name>
    <dbReference type="NCBI Taxonomy" id="2883101"/>
    <lineage>
        <taxon>Bacteria</taxon>
        <taxon>Bacillati</taxon>
        <taxon>Actinomycetota</taxon>
        <taxon>Actinomycetes</taxon>
        <taxon>Kitasatosporales</taxon>
        <taxon>Streptomycetaceae</taxon>
        <taxon>Streptomyces</taxon>
    </lineage>
</organism>
<evidence type="ECO:0000256" key="3">
    <source>
        <dbReference type="RuleBase" id="RU003345"/>
    </source>
</evidence>
<sequence length="495" mass="52768">MTTPLTLDASARPAPAFLTEGPAKKLLIDGAWTAPVAARTFQTFDPTTGQALASVASAGPEDVDLAVAAARRAFEAPSWADITPYQRSRVLLQIADVIEAHAEELAVLDSLDMGGPLWMTRWLVHHSVEVFRHYAGWPTKIYGQTAPSDPTVFSYTLRQPLGVVAAITAWNGPVLQLAWKLGPALATGNTVVAKPAAWSPLSALRIGELLQTTDLPPGVVNIVTGDGVTTGEALTQHGDVDKISFTGSLAVGKRILEVSSRDLKRVTLELGGKSPTIVFADADLEAAARGAVAGFAQGSGEGCVAGSRIFVQESVREQFRELLVQEMKAYTLGDPFHPETRMGPLVSPEHFKRVSSYLDVAREEGGTLETSGERGHGLYMPPTLIENVGSEARVVREEIFGPVASLMTFTDADDAIAQGNDTIYGLSASVWTTNLEHAHRTADGLRAGTVWVNAYADMSAGTVPFGGFKQSGLGREHGIEVLDAYTETKTVMVHL</sequence>
<dbReference type="InterPro" id="IPR015590">
    <property type="entry name" value="Aldehyde_DH_dom"/>
</dbReference>
<dbReference type="RefSeq" id="WP_260215831.1">
    <property type="nucleotide sequence ID" value="NZ_JAJAGO010000001.1"/>
</dbReference>
<feature type="domain" description="Aldehyde dehydrogenase" evidence="4">
    <location>
        <begin position="32"/>
        <end position="491"/>
    </location>
</feature>
<proteinExistence type="inferred from homology"/>
<accession>A0ABT2JLY6</accession>
<evidence type="ECO:0000256" key="1">
    <source>
        <dbReference type="ARBA" id="ARBA00023002"/>
    </source>
</evidence>
<keyword evidence="6" id="KW-1185">Reference proteome</keyword>
<evidence type="ECO:0000313" key="5">
    <source>
        <dbReference type="EMBL" id="MCT2588897.1"/>
    </source>
</evidence>
<gene>
    <name evidence="5" type="ORF">LHJ74_02930</name>
</gene>
<dbReference type="Gene3D" id="3.40.605.10">
    <property type="entry name" value="Aldehyde Dehydrogenase, Chain A, domain 1"/>
    <property type="match status" value="1"/>
</dbReference>
<dbReference type="Pfam" id="PF00171">
    <property type="entry name" value="Aldedh"/>
    <property type="match status" value="1"/>
</dbReference>
<feature type="active site" evidence="2">
    <location>
        <position position="269"/>
    </location>
</feature>
<dbReference type="SUPFAM" id="SSF53720">
    <property type="entry name" value="ALDH-like"/>
    <property type="match status" value="1"/>
</dbReference>
<comment type="similarity">
    <text evidence="3">Belongs to the aldehyde dehydrogenase family.</text>
</comment>
<dbReference type="InterPro" id="IPR029510">
    <property type="entry name" value="Ald_DH_CS_GLU"/>
</dbReference>
<evidence type="ECO:0000256" key="2">
    <source>
        <dbReference type="PROSITE-ProRule" id="PRU10007"/>
    </source>
</evidence>
<dbReference type="EMBL" id="JAJAGO010000001">
    <property type="protein sequence ID" value="MCT2588897.1"/>
    <property type="molecule type" value="Genomic_DNA"/>
</dbReference>
<comment type="caution">
    <text evidence="5">The sequence shown here is derived from an EMBL/GenBank/DDBJ whole genome shotgun (WGS) entry which is preliminary data.</text>
</comment>
<name>A0ABT2JLY6_9ACTN</name>
<dbReference type="Proteomes" id="UP001156389">
    <property type="component" value="Unassembled WGS sequence"/>
</dbReference>
<dbReference type="InterPro" id="IPR016161">
    <property type="entry name" value="Ald_DH/histidinol_DH"/>
</dbReference>
<evidence type="ECO:0000259" key="4">
    <source>
        <dbReference type="Pfam" id="PF00171"/>
    </source>
</evidence>